<comment type="caution">
    <text evidence="2">The sequence shown here is derived from an EMBL/GenBank/DDBJ whole genome shotgun (WGS) entry which is preliminary data.</text>
</comment>
<name>A0AAD2Q161_9AGAR</name>
<dbReference type="AlphaFoldDB" id="A0AAD2Q161"/>
<dbReference type="EMBL" id="CAVNYO010000064">
    <property type="protein sequence ID" value="CAK5264623.1"/>
    <property type="molecule type" value="Genomic_DNA"/>
</dbReference>
<feature type="region of interest" description="Disordered" evidence="1">
    <location>
        <begin position="47"/>
        <end position="71"/>
    </location>
</feature>
<keyword evidence="4" id="KW-1185">Reference proteome</keyword>
<accession>A0AAD2Q161</accession>
<evidence type="ECO:0000313" key="2">
    <source>
        <dbReference type="EMBL" id="CAK5264623.1"/>
    </source>
</evidence>
<dbReference type="Proteomes" id="UP001295794">
    <property type="component" value="Unassembled WGS sequence"/>
</dbReference>
<gene>
    <name evidence="3" type="ORF">MYCIT1_LOCUS31349</name>
    <name evidence="2" type="ORF">MYCIT1_LOCUS4943</name>
</gene>
<organism evidence="2 4">
    <name type="scientific">Mycena citricolor</name>
    <dbReference type="NCBI Taxonomy" id="2018698"/>
    <lineage>
        <taxon>Eukaryota</taxon>
        <taxon>Fungi</taxon>
        <taxon>Dikarya</taxon>
        <taxon>Basidiomycota</taxon>
        <taxon>Agaricomycotina</taxon>
        <taxon>Agaricomycetes</taxon>
        <taxon>Agaricomycetidae</taxon>
        <taxon>Agaricales</taxon>
        <taxon>Marasmiineae</taxon>
        <taxon>Mycenaceae</taxon>
        <taxon>Mycena</taxon>
    </lineage>
</organism>
<protein>
    <submittedName>
        <fullName evidence="2">Uncharacterized protein</fullName>
    </submittedName>
</protein>
<proteinExistence type="predicted"/>
<evidence type="ECO:0000313" key="4">
    <source>
        <dbReference type="Proteomes" id="UP001295794"/>
    </source>
</evidence>
<evidence type="ECO:0000313" key="3">
    <source>
        <dbReference type="EMBL" id="CAK5280734.1"/>
    </source>
</evidence>
<feature type="non-terminal residue" evidence="2">
    <location>
        <position position="1"/>
    </location>
</feature>
<dbReference type="EMBL" id="CAVNYO010000440">
    <property type="protein sequence ID" value="CAK5280734.1"/>
    <property type="molecule type" value="Genomic_DNA"/>
</dbReference>
<evidence type="ECO:0000256" key="1">
    <source>
        <dbReference type="SAM" id="MobiDB-lite"/>
    </source>
</evidence>
<sequence length="81" mass="8722">VRLPSRPRHPSCFSADARSDTILATKSFPLPLTGGLALMRACQQPRAMMADAKSDPGSASPPVSRALTKTGEIACCQRRRR</sequence>
<reference evidence="2" key="1">
    <citation type="submission" date="2023-11" db="EMBL/GenBank/DDBJ databases">
        <authorList>
            <person name="De Vega J J."/>
            <person name="De Vega J J."/>
        </authorList>
    </citation>
    <scope>NUCLEOTIDE SEQUENCE</scope>
</reference>